<gene>
    <name evidence="1" type="ORF">KY46_10305</name>
</gene>
<dbReference type="RefSeq" id="WP_046220558.1">
    <property type="nucleotide sequence ID" value="NZ_JWYV01000007.1"/>
</dbReference>
<reference evidence="1 2" key="1">
    <citation type="submission" date="2014-12" db="EMBL/GenBank/DDBJ databases">
        <title>Mercury Reductase activity and rhizosphere competence traits in the genome of root associated Photobacterium halotolerans MELD1.</title>
        <authorList>
            <person name="Mathew D.C."/>
            <person name="Huang C.-C."/>
        </authorList>
    </citation>
    <scope>NUCLEOTIDE SEQUENCE [LARGE SCALE GENOMIC DNA]</scope>
    <source>
        <strain evidence="1 2">MELD1</strain>
    </source>
</reference>
<evidence type="ECO:0000313" key="1">
    <source>
        <dbReference type="EMBL" id="KKC99912.1"/>
    </source>
</evidence>
<organism evidence="1 2">
    <name type="scientific">Photobacterium halotolerans</name>
    <dbReference type="NCBI Taxonomy" id="265726"/>
    <lineage>
        <taxon>Bacteria</taxon>
        <taxon>Pseudomonadati</taxon>
        <taxon>Pseudomonadota</taxon>
        <taxon>Gammaproteobacteria</taxon>
        <taxon>Vibrionales</taxon>
        <taxon>Vibrionaceae</taxon>
        <taxon>Photobacterium</taxon>
    </lineage>
</organism>
<evidence type="ECO:0008006" key="3">
    <source>
        <dbReference type="Google" id="ProtNLM"/>
    </source>
</evidence>
<dbReference type="OrthoDB" id="5767011at2"/>
<dbReference type="AlphaFoldDB" id="A0A0F5VCV1"/>
<dbReference type="Pfam" id="PF05258">
    <property type="entry name" value="DciA"/>
    <property type="match status" value="1"/>
</dbReference>
<keyword evidence="2" id="KW-1185">Reference proteome</keyword>
<dbReference type="PATRIC" id="fig|265726.11.peg.4211"/>
<accession>A0A0F5VCV1</accession>
<name>A0A0F5VCV1_9GAMM</name>
<dbReference type="Proteomes" id="UP000033633">
    <property type="component" value="Unassembled WGS sequence"/>
</dbReference>
<dbReference type="EMBL" id="JWYV01000007">
    <property type="protein sequence ID" value="KKC99912.1"/>
    <property type="molecule type" value="Genomic_DNA"/>
</dbReference>
<protein>
    <recommendedName>
        <fullName evidence="3">DUF721 domain-containing protein</fullName>
    </recommendedName>
</protein>
<evidence type="ECO:0000313" key="2">
    <source>
        <dbReference type="Proteomes" id="UP000033633"/>
    </source>
</evidence>
<dbReference type="STRING" id="265726.KY46_10305"/>
<proteinExistence type="predicted"/>
<dbReference type="InterPro" id="IPR007922">
    <property type="entry name" value="DciA-like"/>
</dbReference>
<sequence>MRDHRPQTTASLLDDDTALGNIQQRAMALHKLNVQVQQYLNCAQLCRVSNYRQGILLIEVASAAWSMRLNYERNQLMQRLREQLLPQLQDIRISVNPALAATPVKSNSTSVLKRKPISQHAAQSLLETAQDAPAKIKARLERLAALAKQNNP</sequence>
<comment type="caution">
    <text evidence="1">The sequence shown here is derived from an EMBL/GenBank/DDBJ whole genome shotgun (WGS) entry which is preliminary data.</text>
</comment>